<dbReference type="OrthoDB" id="1077582at2759"/>
<dbReference type="GeneID" id="37042437"/>
<dbReference type="InterPro" id="IPR029068">
    <property type="entry name" value="Glyas_Bleomycin-R_OHBP_Dase"/>
</dbReference>
<evidence type="ECO:0000256" key="1">
    <source>
        <dbReference type="SAM" id="MobiDB-lite"/>
    </source>
</evidence>
<feature type="region of interest" description="Disordered" evidence="1">
    <location>
        <begin position="1"/>
        <end position="22"/>
    </location>
</feature>
<dbReference type="AlphaFoldDB" id="A0A316YZJ5"/>
<proteinExistence type="predicted"/>
<dbReference type="RefSeq" id="XP_025380661.1">
    <property type="nucleotide sequence ID" value="XM_025520521.1"/>
</dbReference>
<organism evidence="2 3">
    <name type="scientific">Acaromyces ingoldii</name>
    <dbReference type="NCBI Taxonomy" id="215250"/>
    <lineage>
        <taxon>Eukaryota</taxon>
        <taxon>Fungi</taxon>
        <taxon>Dikarya</taxon>
        <taxon>Basidiomycota</taxon>
        <taxon>Ustilaginomycotina</taxon>
        <taxon>Exobasidiomycetes</taxon>
        <taxon>Exobasidiales</taxon>
        <taxon>Cryptobasidiaceae</taxon>
        <taxon>Acaromyces</taxon>
    </lineage>
</organism>
<name>A0A316YZJ5_9BASI</name>
<protein>
    <recommendedName>
        <fullName evidence="4">VOC domain-containing protein</fullName>
    </recommendedName>
</protein>
<dbReference type="Proteomes" id="UP000245768">
    <property type="component" value="Unassembled WGS sequence"/>
</dbReference>
<sequence>MTALTTTPDIKPRKRPGLSLSLSSEQKADFSAAIQASRNVVNSDATTLPKSTNMGMPMPAPPSLPKPIADNQRAAIPTEAEKIAADTAESHSFEESETFDRVAPRKIAKKATLLKAIPCFYVANVKKAASFYKDFLGFSFLGKPDDSHASLVRASQPDAVPISTTKGAPGDSIQLYLRISPMGFDGQRSAPPPQTLWILVADVDKVFEEVTEVWEKYKPKTDQYFPTHSFGDVKILGKPQNKAWGTRELHIVDGDENKIIFFVELNR</sequence>
<evidence type="ECO:0008006" key="4">
    <source>
        <dbReference type="Google" id="ProtNLM"/>
    </source>
</evidence>
<dbReference type="InParanoid" id="A0A316YZJ5"/>
<dbReference type="SUPFAM" id="SSF54593">
    <property type="entry name" value="Glyoxalase/Bleomycin resistance protein/Dihydroxybiphenyl dioxygenase"/>
    <property type="match status" value="1"/>
</dbReference>
<keyword evidence="3" id="KW-1185">Reference proteome</keyword>
<gene>
    <name evidence="2" type="ORF">FA10DRAFT_264110</name>
</gene>
<evidence type="ECO:0000313" key="2">
    <source>
        <dbReference type="EMBL" id="PWN93463.1"/>
    </source>
</evidence>
<dbReference type="Gene3D" id="3.10.180.10">
    <property type="entry name" value="2,3-Dihydroxybiphenyl 1,2-Dioxygenase, domain 1"/>
    <property type="match status" value="1"/>
</dbReference>
<dbReference type="EMBL" id="KZ819634">
    <property type="protein sequence ID" value="PWN93463.1"/>
    <property type="molecule type" value="Genomic_DNA"/>
</dbReference>
<evidence type="ECO:0000313" key="3">
    <source>
        <dbReference type="Proteomes" id="UP000245768"/>
    </source>
</evidence>
<accession>A0A316YZJ5</accession>
<reference evidence="2 3" key="1">
    <citation type="journal article" date="2018" name="Mol. Biol. Evol.">
        <title>Broad Genomic Sampling Reveals a Smut Pathogenic Ancestry of the Fungal Clade Ustilaginomycotina.</title>
        <authorList>
            <person name="Kijpornyongpan T."/>
            <person name="Mondo S.J."/>
            <person name="Barry K."/>
            <person name="Sandor L."/>
            <person name="Lee J."/>
            <person name="Lipzen A."/>
            <person name="Pangilinan J."/>
            <person name="LaButti K."/>
            <person name="Hainaut M."/>
            <person name="Henrissat B."/>
            <person name="Grigoriev I.V."/>
            <person name="Spatafora J.W."/>
            <person name="Aime M.C."/>
        </authorList>
    </citation>
    <scope>NUCLEOTIDE SEQUENCE [LARGE SCALE GENOMIC DNA]</scope>
    <source>
        <strain evidence="2 3">MCA 4198</strain>
    </source>
</reference>